<keyword evidence="3" id="KW-1185">Reference proteome</keyword>
<dbReference type="HOGENOM" id="CLU_1774793_0_0_11"/>
<evidence type="ECO:0000313" key="3">
    <source>
        <dbReference type="Proteomes" id="UP000006851"/>
    </source>
</evidence>
<gene>
    <name evidence="2" type="ordered locus">Corgl_0896</name>
</gene>
<dbReference type="RefSeq" id="WP_013708751.1">
    <property type="nucleotide sequence ID" value="NC_015389.1"/>
</dbReference>
<keyword evidence="1" id="KW-0472">Membrane</keyword>
<dbReference type="PROSITE" id="PS51257">
    <property type="entry name" value="PROKAR_LIPOPROTEIN"/>
    <property type="match status" value="1"/>
</dbReference>
<dbReference type="EMBL" id="CP002628">
    <property type="protein sequence ID" value="AEB07008.1"/>
    <property type="molecule type" value="Genomic_DNA"/>
</dbReference>
<sequence length="150" mass="16282">MRKNQKIMIGGGIGIVLILACVAVALFVTSGQQQAAQTKPGLPDWTDEAAVRKEARALIDEANDHDWDALAGKVSATVKTSKSELIKGFKNSEATMDAFGAFKSYDDVAYYQSASGDQAIIVQQATHENAKVQYSVAFEKDGGWSMFRFK</sequence>
<keyword evidence="1" id="KW-0812">Transmembrane</keyword>
<organism evidence="2 3">
    <name type="scientific">Coriobacterium glomerans (strain ATCC 49209 / DSM 20642 / JCM 10262 / PW2)</name>
    <dbReference type="NCBI Taxonomy" id="700015"/>
    <lineage>
        <taxon>Bacteria</taxon>
        <taxon>Bacillati</taxon>
        <taxon>Actinomycetota</taxon>
        <taxon>Coriobacteriia</taxon>
        <taxon>Coriobacteriales</taxon>
        <taxon>Coriobacteriaceae</taxon>
        <taxon>Coriobacterium</taxon>
    </lineage>
</organism>
<name>F2N9H9_CORGP</name>
<dbReference type="KEGG" id="cgo:Corgl_0896"/>
<dbReference type="STRING" id="700015.Corgl_0896"/>
<dbReference type="Gene3D" id="3.10.450.590">
    <property type="match status" value="1"/>
</dbReference>
<protein>
    <recommendedName>
        <fullName evidence="4">DUF3887 domain-containing protein</fullName>
    </recommendedName>
</protein>
<feature type="transmembrane region" description="Helical" evidence="1">
    <location>
        <begin position="7"/>
        <end position="28"/>
    </location>
</feature>
<evidence type="ECO:0008006" key="4">
    <source>
        <dbReference type="Google" id="ProtNLM"/>
    </source>
</evidence>
<accession>F2N9H9</accession>
<evidence type="ECO:0000256" key="1">
    <source>
        <dbReference type="SAM" id="Phobius"/>
    </source>
</evidence>
<dbReference type="AlphaFoldDB" id="F2N9H9"/>
<proteinExistence type="predicted"/>
<reference evidence="3" key="1">
    <citation type="journal article" date="2013" name="Stand. Genomic Sci.">
        <title>Complete genome sequence of Coriobacterium glomerans type strain (PW2(T)) from the midgut of Pyrrhocoris apterus L. (red soldier bug).</title>
        <authorList>
            <person name="Stackebrandt E."/>
            <person name="Zeytun A."/>
            <person name="Lapidus A."/>
            <person name="Nolan M."/>
            <person name="Lucas S."/>
            <person name="Hammon N."/>
            <person name="Deshpande S."/>
            <person name="Cheng J.F."/>
            <person name="Tapia R."/>
            <person name="Goodwin L.A."/>
            <person name="Pitluck S."/>
            <person name="Liolios K."/>
            <person name="Pagani I."/>
            <person name="Ivanova N."/>
            <person name="Mavromatis K."/>
            <person name="Mikhailova N."/>
            <person name="Huntemann M."/>
            <person name="Pati A."/>
            <person name="Chen A."/>
            <person name="Palaniappan K."/>
            <person name="Chang Y.J."/>
            <person name="Land M."/>
            <person name="Hauser L."/>
            <person name="Rohde M."/>
            <person name="Pukall R."/>
            <person name="Goker M."/>
            <person name="Detter J.C."/>
            <person name="Woyke T."/>
            <person name="Bristow J."/>
            <person name="Eisen J.A."/>
            <person name="Markowitz V."/>
            <person name="Hugenholtz P."/>
            <person name="Kyrpides N.C."/>
            <person name="Klenk H.P."/>
        </authorList>
    </citation>
    <scope>NUCLEOTIDE SEQUENCE</scope>
    <source>
        <strain evidence="3">ATCC 49209 / DSM 20642 / JCM 10262 / PW2</strain>
    </source>
</reference>
<evidence type="ECO:0000313" key="2">
    <source>
        <dbReference type="EMBL" id="AEB07008.1"/>
    </source>
</evidence>
<keyword evidence="1" id="KW-1133">Transmembrane helix</keyword>
<dbReference type="Proteomes" id="UP000006851">
    <property type="component" value="Chromosome"/>
</dbReference>